<feature type="domain" description="DUF3859" evidence="1">
    <location>
        <begin position="5"/>
        <end position="129"/>
    </location>
</feature>
<dbReference type="OrthoDB" id="9789349at2"/>
<protein>
    <recommendedName>
        <fullName evidence="1">DUF3859 domain-containing protein</fullName>
    </recommendedName>
</protein>
<reference evidence="2 3" key="1">
    <citation type="submission" date="2012-02" db="EMBL/GenBank/DDBJ databases">
        <title>Complete genome sequence of Phycisphaera mikurensis NBRC 102666.</title>
        <authorList>
            <person name="Ankai A."/>
            <person name="Hosoyama A."/>
            <person name="Terui Y."/>
            <person name="Sekine M."/>
            <person name="Fukai R."/>
            <person name="Kato Y."/>
            <person name="Nakamura S."/>
            <person name="Yamada-Narita S."/>
            <person name="Kawakoshi A."/>
            <person name="Fukunaga Y."/>
            <person name="Yamazaki S."/>
            <person name="Fujita N."/>
        </authorList>
    </citation>
    <scope>NUCLEOTIDE SEQUENCE [LARGE SCALE GENOMIC DNA]</scope>
    <source>
        <strain evidence="3">NBRC 102666 / KCTC 22515 / FYK2301M01</strain>
    </source>
</reference>
<dbReference type="HOGENOM" id="CLU_1833331_0_0_0"/>
<dbReference type="Gene3D" id="2.60.40.2390">
    <property type="match status" value="1"/>
</dbReference>
<dbReference type="Pfam" id="PF12975">
    <property type="entry name" value="DUF3859"/>
    <property type="match status" value="1"/>
</dbReference>
<dbReference type="EMBL" id="AP012338">
    <property type="protein sequence ID" value="BAM04319.1"/>
    <property type="molecule type" value="Genomic_DNA"/>
</dbReference>
<evidence type="ECO:0000313" key="3">
    <source>
        <dbReference type="Proteomes" id="UP000007881"/>
    </source>
</evidence>
<dbReference type="Proteomes" id="UP000007881">
    <property type="component" value="Chromosome"/>
</dbReference>
<dbReference type="KEGG" id="phm:PSMK_21600"/>
<dbReference type="AlphaFoldDB" id="I0IGD1"/>
<organism evidence="2 3">
    <name type="scientific">Phycisphaera mikurensis (strain NBRC 102666 / KCTC 22515 / FYK2301M01)</name>
    <dbReference type="NCBI Taxonomy" id="1142394"/>
    <lineage>
        <taxon>Bacteria</taxon>
        <taxon>Pseudomonadati</taxon>
        <taxon>Planctomycetota</taxon>
        <taxon>Phycisphaerae</taxon>
        <taxon>Phycisphaerales</taxon>
        <taxon>Phycisphaeraceae</taxon>
        <taxon>Phycisphaera</taxon>
    </lineage>
</organism>
<evidence type="ECO:0000259" key="1">
    <source>
        <dbReference type="Pfam" id="PF12975"/>
    </source>
</evidence>
<evidence type="ECO:0000313" key="2">
    <source>
        <dbReference type="EMBL" id="BAM04319.1"/>
    </source>
</evidence>
<dbReference type="eggNOG" id="ENOG50323IW">
    <property type="taxonomic scope" value="Bacteria"/>
</dbReference>
<keyword evidence="3" id="KW-1185">Reference proteome</keyword>
<gene>
    <name evidence="2" type="ordered locus">PSMK_21600</name>
</gene>
<accession>I0IGD1</accession>
<dbReference type="RefSeq" id="WP_014437537.1">
    <property type="nucleotide sequence ID" value="NC_017080.1"/>
</dbReference>
<sequence>MARRRPIHRVLSQGIHERFDAKSGGLPRLVRPTLRVEAKLGREFGFVVRIERARKMPVAWEIDHPGVPDGADPQGPALPPFRGIEHVPAPVWDFYLGDALWAPLERMLGPWRLSVAIDGRTLHRAEFVVHPPPGPEPAGPQ</sequence>
<dbReference type="STRING" id="1142394.PSMK_21600"/>
<proteinExistence type="predicted"/>
<dbReference type="InterPro" id="IPR024331">
    <property type="entry name" value="DUF3859"/>
</dbReference>
<name>I0IGD1_PHYMF</name>